<protein>
    <submittedName>
        <fullName evidence="1">Uncharacterized protein</fullName>
    </submittedName>
</protein>
<gene>
    <name evidence="1" type="ORF">ACPOL_6842</name>
</gene>
<keyword evidence="1" id="KW-0614">Plasmid</keyword>
<dbReference type="EMBL" id="CP030842">
    <property type="protein sequence ID" value="AXC16052.1"/>
    <property type="molecule type" value="Genomic_DNA"/>
</dbReference>
<geneLocation type="plasmid" evidence="2">
    <name>pacpol2</name>
</geneLocation>
<sequence length="37" mass="4082">MKTPQTLSAHDFNLAKEPFSVTRWTGLLGTLMICGCL</sequence>
<evidence type="ECO:0000313" key="2">
    <source>
        <dbReference type="Proteomes" id="UP000253606"/>
    </source>
</evidence>
<dbReference type="Proteomes" id="UP000253606">
    <property type="component" value="Plasmid pACPOL2"/>
</dbReference>
<reference evidence="1 2" key="1">
    <citation type="journal article" date="2018" name="Front. Microbiol.">
        <title>Hydrolytic Capabilities as a Key to Environmental Success: Chitinolytic and Cellulolytic Acidobacteria From Acidic Sub-arctic Soils and Boreal Peatlands.</title>
        <authorList>
            <person name="Belova S.E."/>
            <person name="Ravin N.V."/>
            <person name="Pankratov T.A."/>
            <person name="Rakitin A.L."/>
            <person name="Ivanova A.A."/>
            <person name="Beletsky A.V."/>
            <person name="Mardanov A.V."/>
            <person name="Sinninghe Damste J.S."/>
            <person name="Dedysh S.N."/>
        </authorList>
    </citation>
    <scope>NUCLEOTIDE SEQUENCE [LARGE SCALE GENOMIC DNA]</scope>
    <source>
        <strain evidence="1 2">SBC82</strain>
        <plasmid evidence="2">pacpol2</plasmid>
    </source>
</reference>
<dbReference type="KEGG" id="abas:ACPOL_6842"/>
<organism evidence="1 2">
    <name type="scientific">Acidisarcina polymorpha</name>
    <dbReference type="NCBI Taxonomy" id="2211140"/>
    <lineage>
        <taxon>Bacteria</taxon>
        <taxon>Pseudomonadati</taxon>
        <taxon>Acidobacteriota</taxon>
        <taxon>Terriglobia</taxon>
        <taxon>Terriglobales</taxon>
        <taxon>Acidobacteriaceae</taxon>
        <taxon>Acidisarcina</taxon>
    </lineage>
</organism>
<evidence type="ECO:0000313" key="1">
    <source>
        <dbReference type="EMBL" id="AXC16052.1"/>
    </source>
</evidence>
<keyword evidence="2" id="KW-1185">Reference proteome</keyword>
<dbReference type="AlphaFoldDB" id="A0A2Z5G9V3"/>
<accession>A0A2Z5G9V3</accession>
<proteinExistence type="predicted"/>
<name>A0A2Z5G9V3_9BACT</name>